<keyword evidence="2 5" id="KW-0812">Transmembrane</keyword>
<evidence type="ECO:0000313" key="6">
    <source>
        <dbReference type="EMBL" id="MBL4935270.1"/>
    </source>
</evidence>
<comment type="subcellular location">
    <subcellularLocation>
        <location evidence="1">Membrane</location>
        <topology evidence="1">Multi-pass membrane protein</topology>
    </subcellularLocation>
</comment>
<feature type="transmembrane region" description="Helical" evidence="5">
    <location>
        <begin position="95"/>
        <end position="119"/>
    </location>
</feature>
<dbReference type="RefSeq" id="WP_202747873.1">
    <property type="nucleotide sequence ID" value="NZ_JAESWC010000002.1"/>
</dbReference>
<evidence type="ECO:0000256" key="4">
    <source>
        <dbReference type="ARBA" id="ARBA00023136"/>
    </source>
</evidence>
<keyword evidence="4 5" id="KW-0472">Membrane</keyword>
<protein>
    <submittedName>
        <fullName evidence="6">Energy-coupling factor transporter transmembrane protein EcfT</fullName>
    </submittedName>
</protein>
<accession>A0ABS1T7G0</accession>
<keyword evidence="3 5" id="KW-1133">Transmembrane helix</keyword>
<evidence type="ECO:0000256" key="1">
    <source>
        <dbReference type="ARBA" id="ARBA00004141"/>
    </source>
</evidence>
<proteinExistence type="predicted"/>
<dbReference type="InterPro" id="IPR003339">
    <property type="entry name" value="ABC/ECF_trnsptr_transmembrane"/>
</dbReference>
<feature type="transmembrane region" description="Helical" evidence="5">
    <location>
        <begin position="221"/>
        <end position="243"/>
    </location>
</feature>
<evidence type="ECO:0000256" key="3">
    <source>
        <dbReference type="ARBA" id="ARBA00022989"/>
    </source>
</evidence>
<evidence type="ECO:0000256" key="2">
    <source>
        <dbReference type="ARBA" id="ARBA00022692"/>
    </source>
</evidence>
<feature type="transmembrane region" description="Helical" evidence="5">
    <location>
        <begin position="31"/>
        <end position="47"/>
    </location>
</feature>
<dbReference type="Pfam" id="PF02361">
    <property type="entry name" value="CbiQ"/>
    <property type="match status" value="1"/>
</dbReference>
<feature type="transmembrane region" description="Helical" evidence="5">
    <location>
        <begin position="263"/>
        <end position="282"/>
    </location>
</feature>
<keyword evidence="7" id="KW-1185">Reference proteome</keyword>
<name>A0ABS1T7G0_9CLOT</name>
<dbReference type="Proteomes" id="UP000632377">
    <property type="component" value="Unassembled WGS sequence"/>
</dbReference>
<comment type="caution">
    <text evidence="6">The sequence shown here is derived from an EMBL/GenBank/DDBJ whole genome shotgun (WGS) entry which is preliminary data.</text>
</comment>
<sequence length="292" mass="34106">MDNYYKIFHVVSPIIFSVMLFIITFSTNNPIILLCIFCISVLVFASSKNYKKLKMGFIMFIPLSVITIIINMIFVQQGRIVLFSFGSRNVTLESLIYAFILSFKLLLIIYIFSMLGIMIDTDRTVSYFSMIMPKTTLTFMIALKLFPAMKRRLANLREIYSIRGIEYDGKKKKDKILSYLPILSVLLEDSLEKSFDIGEAAYVRGFLSTKRSIYDKQKYRLYDCVLIFSSLFIMLFYLVTNILGLDSYDIYSCDIRTFLINKGSLLMSVIFILLFIELLIFWRKLVVTYEIY</sequence>
<dbReference type="EMBL" id="JAESWC010000002">
    <property type="protein sequence ID" value="MBL4935270.1"/>
    <property type="molecule type" value="Genomic_DNA"/>
</dbReference>
<feature type="transmembrane region" description="Helical" evidence="5">
    <location>
        <begin position="53"/>
        <end position="74"/>
    </location>
</feature>
<dbReference type="CDD" id="cd16914">
    <property type="entry name" value="EcfT"/>
    <property type="match status" value="1"/>
</dbReference>
<reference evidence="6 7" key="1">
    <citation type="submission" date="2021-01" db="EMBL/GenBank/DDBJ databases">
        <title>Genome public.</title>
        <authorList>
            <person name="Liu C."/>
            <person name="Sun Q."/>
        </authorList>
    </citation>
    <scope>NUCLEOTIDE SEQUENCE [LARGE SCALE GENOMIC DNA]</scope>
    <source>
        <strain evidence="6 7">YIM B02515</strain>
    </source>
</reference>
<gene>
    <name evidence="6" type="ORF">JK636_05810</name>
</gene>
<feature type="transmembrane region" description="Helical" evidence="5">
    <location>
        <begin position="6"/>
        <end position="24"/>
    </location>
</feature>
<evidence type="ECO:0000313" key="7">
    <source>
        <dbReference type="Proteomes" id="UP000632377"/>
    </source>
</evidence>
<organism evidence="6 7">
    <name type="scientific">Clostridium rhizosphaerae</name>
    <dbReference type="NCBI Taxonomy" id="2803861"/>
    <lineage>
        <taxon>Bacteria</taxon>
        <taxon>Bacillati</taxon>
        <taxon>Bacillota</taxon>
        <taxon>Clostridia</taxon>
        <taxon>Eubacteriales</taxon>
        <taxon>Clostridiaceae</taxon>
        <taxon>Clostridium</taxon>
    </lineage>
</organism>
<evidence type="ECO:0000256" key="5">
    <source>
        <dbReference type="SAM" id="Phobius"/>
    </source>
</evidence>